<proteinExistence type="predicted"/>
<evidence type="ECO:0000313" key="2">
    <source>
        <dbReference type="EMBL" id="ORX44055.1"/>
    </source>
</evidence>
<comment type="caution">
    <text evidence="2">The sequence shown here is derived from an EMBL/GenBank/DDBJ whole genome shotgun (WGS) entry which is preliminary data.</text>
</comment>
<evidence type="ECO:0000313" key="3">
    <source>
        <dbReference type="Proteomes" id="UP000193719"/>
    </source>
</evidence>
<name>A0A1Y1UZG0_9FUNG</name>
<evidence type="ECO:0000256" key="1">
    <source>
        <dbReference type="SAM" id="Coils"/>
    </source>
</evidence>
<keyword evidence="1" id="KW-0175">Coiled coil</keyword>
<protein>
    <submittedName>
        <fullName evidence="2">Uncharacterized protein</fullName>
    </submittedName>
</protein>
<dbReference type="EMBL" id="MCFH01000048">
    <property type="protein sequence ID" value="ORX44055.1"/>
    <property type="molecule type" value="Genomic_DNA"/>
</dbReference>
<dbReference type="AlphaFoldDB" id="A0A1Y1UZG0"/>
<sequence length="209" mass="25088">MDFKVFKATIESLLQGNKQSELKEYLFKWYKNQDNLFKNLKEQIINLLEENTYLEKQYRKQINLRCEDLKEVLNRKEQFNQEISKLKEEVQVIQTGSNQTEIKRKFDKLNQKINDLRYDLNPKAERIELTKKINRSEKQLESLQKAIEEIRNKVENVNKRINTLIIDNELKEIFPAAETIISNDLKKRRLSNFQIEIDLTKEHNGKSQD</sequence>
<gene>
    <name evidence="2" type="ORF">BCR36DRAFT_373536</name>
</gene>
<organism evidence="2 3">
    <name type="scientific">Piromyces finnis</name>
    <dbReference type="NCBI Taxonomy" id="1754191"/>
    <lineage>
        <taxon>Eukaryota</taxon>
        <taxon>Fungi</taxon>
        <taxon>Fungi incertae sedis</taxon>
        <taxon>Chytridiomycota</taxon>
        <taxon>Chytridiomycota incertae sedis</taxon>
        <taxon>Neocallimastigomycetes</taxon>
        <taxon>Neocallimastigales</taxon>
        <taxon>Neocallimastigaceae</taxon>
        <taxon>Piromyces</taxon>
    </lineage>
</organism>
<reference evidence="2 3" key="2">
    <citation type="submission" date="2016-08" db="EMBL/GenBank/DDBJ databases">
        <title>Pervasive Adenine N6-methylation of Active Genes in Fungi.</title>
        <authorList>
            <consortium name="DOE Joint Genome Institute"/>
            <person name="Mondo S.J."/>
            <person name="Dannebaum R.O."/>
            <person name="Kuo R.C."/>
            <person name="Labutti K."/>
            <person name="Haridas S."/>
            <person name="Kuo A."/>
            <person name="Salamov A."/>
            <person name="Ahrendt S.R."/>
            <person name="Lipzen A."/>
            <person name="Sullivan W."/>
            <person name="Andreopoulos W.B."/>
            <person name="Clum A."/>
            <person name="Lindquist E."/>
            <person name="Daum C."/>
            <person name="Ramamoorthy G.K."/>
            <person name="Gryganskyi A."/>
            <person name="Culley D."/>
            <person name="Magnuson J.K."/>
            <person name="James T.Y."/>
            <person name="O'Malley M.A."/>
            <person name="Stajich J.E."/>
            <person name="Spatafora J.W."/>
            <person name="Visel A."/>
            <person name="Grigoriev I.V."/>
        </authorList>
    </citation>
    <scope>NUCLEOTIDE SEQUENCE [LARGE SCALE GENOMIC DNA]</scope>
    <source>
        <strain evidence="3">finn</strain>
    </source>
</reference>
<accession>A0A1Y1UZG0</accession>
<feature type="coiled-coil region" evidence="1">
    <location>
        <begin position="126"/>
        <end position="167"/>
    </location>
</feature>
<reference evidence="2 3" key="1">
    <citation type="submission" date="2016-08" db="EMBL/GenBank/DDBJ databases">
        <title>Genomes of anaerobic fungi encode conserved fungal cellulosomes for biomass hydrolysis.</title>
        <authorList>
            <consortium name="DOE Joint Genome Institute"/>
            <person name="Haitjema C.H."/>
            <person name="Gilmore S.P."/>
            <person name="Henske J.K."/>
            <person name="Solomon K.V."/>
            <person name="De Groot R."/>
            <person name="Kuo A."/>
            <person name="Mondo S.J."/>
            <person name="Salamov A.A."/>
            <person name="Labutti K."/>
            <person name="Zhao Z."/>
            <person name="Chiniquy J."/>
            <person name="Barry K."/>
            <person name="Brewer H.M."/>
            <person name="Purvine S.O."/>
            <person name="Wright A.T."/>
            <person name="Boxma B."/>
            <person name="Van Alen T."/>
            <person name="Hackstein J.H."/>
            <person name="Baker S.E."/>
            <person name="Grigoriev I.V."/>
            <person name="O'Malley M.A."/>
        </authorList>
    </citation>
    <scope>NUCLEOTIDE SEQUENCE [LARGE SCALE GENOMIC DNA]</scope>
    <source>
        <strain evidence="3">finn</strain>
    </source>
</reference>
<dbReference type="Proteomes" id="UP000193719">
    <property type="component" value="Unassembled WGS sequence"/>
</dbReference>
<keyword evidence="3" id="KW-1185">Reference proteome</keyword>
<feature type="coiled-coil region" evidence="1">
    <location>
        <begin position="30"/>
        <end position="96"/>
    </location>
</feature>